<reference evidence="1" key="1">
    <citation type="submission" date="2018-02" db="EMBL/GenBank/DDBJ databases">
        <title>Rhizophora mucronata_Transcriptome.</title>
        <authorList>
            <person name="Meera S.P."/>
            <person name="Sreeshan A."/>
            <person name="Augustine A."/>
        </authorList>
    </citation>
    <scope>NUCLEOTIDE SEQUENCE</scope>
    <source>
        <tissue evidence="1">Leaf</tissue>
    </source>
</reference>
<organism evidence="1">
    <name type="scientific">Rhizophora mucronata</name>
    <name type="common">Asiatic mangrove</name>
    <dbReference type="NCBI Taxonomy" id="61149"/>
    <lineage>
        <taxon>Eukaryota</taxon>
        <taxon>Viridiplantae</taxon>
        <taxon>Streptophyta</taxon>
        <taxon>Embryophyta</taxon>
        <taxon>Tracheophyta</taxon>
        <taxon>Spermatophyta</taxon>
        <taxon>Magnoliopsida</taxon>
        <taxon>eudicotyledons</taxon>
        <taxon>Gunneridae</taxon>
        <taxon>Pentapetalae</taxon>
        <taxon>rosids</taxon>
        <taxon>fabids</taxon>
        <taxon>Malpighiales</taxon>
        <taxon>Rhizophoraceae</taxon>
        <taxon>Rhizophora</taxon>
    </lineage>
</organism>
<accession>A0A2P2QGU0</accession>
<dbReference type="EMBL" id="GGEC01085640">
    <property type="protein sequence ID" value="MBX66124.1"/>
    <property type="molecule type" value="Transcribed_RNA"/>
</dbReference>
<dbReference type="AlphaFoldDB" id="A0A2P2QGU0"/>
<name>A0A2P2QGU0_RHIMU</name>
<dbReference type="PROSITE" id="PS51257">
    <property type="entry name" value="PROKAR_LIPOPROTEIN"/>
    <property type="match status" value="1"/>
</dbReference>
<proteinExistence type="predicted"/>
<sequence>MCKNNTTKVTLWQVQNDTMLDVDDILFNFYFSVACVCY</sequence>
<evidence type="ECO:0000313" key="1">
    <source>
        <dbReference type="EMBL" id="MBX66124.1"/>
    </source>
</evidence>
<protein>
    <submittedName>
        <fullName evidence="1">Uncharacterized protein</fullName>
    </submittedName>
</protein>